<evidence type="ECO:0000313" key="9">
    <source>
        <dbReference type="EMBL" id="MCU7377408.1"/>
    </source>
</evidence>
<dbReference type="AlphaFoldDB" id="A0A9J6QIT7"/>
<feature type="transmembrane region" description="Helical" evidence="8">
    <location>
        <begin position="20"/>
        <end position="39"/>
    </location>
</feature>
<keyword evidence="2" id="KW-0813">Transport</keyword>
<evidence type="ECO:0000256" key="6">
    <source>
        <dbReference type="ARBA" id="ARBA00022989"/>
    </source>
</evidence>
<dbReference type="PANTHER" id="PTHR11328:SF24">
    <property type="entry name" value="MAJOR FACILITATOR SUPERFAMILY (MFS) PROFILE DOMAIN-CONTAINING PROTEIN"/>
    <property type="match status" value="1"/>
</dbReference>
<dbReference type="GO" id="GO:0006814">
    <property type="term" value="P:sodium ion transport"/>
    <property type="evidence" value="ECO:0007669"/>
    <property type="project" value="InterPro"/>
</dbReference>
<keyword evidence="6 8" id="KW-1133">Transmembrane helix</keyword>
<proteinExistence type="predicted"/>
<keyword evidence="10" id="KW-1185">Reference proteome</keyword>
<feature type="transmembrane region" description="Helical" evidence="8">
    <location>
        <begin position="328"/>
        <end position="345"/>
    </location>
</feature>
<keyword evidence="5" id="KW-0769">Symport</keyword>
<dbReference type="EMBL" id="JAOSHN010000001">
    <property type="protein sequence ID" value="MCU7377408.1"/>
    <property type="molecule type" value="Genomic_DNA"/>
</dbReference>
<feature type="transmembrane region" description="Helical" evidence="8">
    <location>
        <begin position="241"/>
        <end position="261"/>
    </location>
</feature>
<gene>
    <name evidence="9" type="ORF">OBO34_03450</name>
</gene>
<feature type="transmembrane region" description="Helical" evidence="8">
    <location>
        <begin position="155"/>
        <end position="175"/>
    </location>
</feature>
<feature type="transmembrane region" description="Helical" evidence="8">
    <location>
        <begin position="187"/>
        <end position="205"/>
    </location>
</feature>
<evidence type="ECO:0000313" key="10">
    <source>
        <dbReference type="Proteomes" id="UP001065549"/>
    </source>
</evidence>
<reference evidence="9" key="1">
    <citation type="submission" date="2022-09" db="EMBL/GenBank/DDBJ databases">
        <title>Culturomic study of gut microbiota in children with autism spectrum disorder.</title>
        <authorList>
            <person name="Efimov B.A."/>
            <person name="Chaplin A.V."/>
            <person name="Sokolova S.R."/>
            <person name="Pikina A.P."/>
            <person name="Korzhanova M."/>
            <person name="Belova V."/>
            <person name="Korostin D."/>
        </authorList>
    </citation>
    <scope>NUCLEOTIDE SEQUENCE</scope>
    <source>
        <strain evidence="9">ASD5510</strain>
    </source>
</reference>
<protein>
    <submittedName>
        <fullName evidence="9">Glycoside-pentoside-hexuronide (GPH):cation symporter</fullName>
    </submittedName>
</protein>
<keyword evidence="3" id="KW-1003">Cell membrane</keyword>
<dbReference type="PROSITE" id="PS00872">
    <property type="entry name" value="NA_GALACTOSIDE_SYMP"/>
    <property type="match status" value="1"/>
</dbReference>
<comment type="subcellular location">
    <subcellularLocation>
        <location evidence="1">Cell membrane</location>
        <topology evidence="1">Multi-pass membrane protein</topology>
    </subcellularLocation>
</comment>
<dbReference type="GO" id="GO:0015293">
    <property type="term" value="F:symporter activity"/>
    <property type="evidence" value="ECO:0007669"/>
    <property type="project" value="UniProtKB-KW"/>
</dbReference>
<dbReference type="Proteomes" id="UP001065549">
    <property type="component" value="Unassembled WGS sequence"/>
</dbReference>
<dbReference type="RefSeq" id="WP_253020767.1">
    <property type="nucleotide sequence ID" value="NZ_JAOSHN010000001.1"/>
</dbReference>
<evidence type="ECO:0000256" key="2">
    <source>
        <dbReference type="ARBA" id="ARBA00022448"/>
    </source>
</evidence>
<evidence type="ECO:0000256" key="5">
    <source>
        <dbReference type="ARBA" id="ARBA00022847"/>
    </source>
</evidence>
<dbReference type="PANTHER" id="PTHR11328">
    <property type="entry name" value="MAJOR FACILITATOR SUPERFAMILY DOMAIN-CONTAINING PROTEIN"/>
    <property type="match status" value="1"/>
</dbReference>
<dbReference type="InterPro" id="IPR018043">
    <property type="entry name" value="Na/Gal_symport_CS"/>
</dbReference>
<feature type="transmembrane region" description="Helical" evidence="8">
    <location>
        <begin position="45"/>
        <end position="64"/>
    </location>
</feature>
<dbReference type="InterPro" id="IPR036259">
    <property type="entry name" value="MFS_trans_sf"/>
</dbReference>
<sequence length="469" mass="51543">MNSNTKKGLPLKVMVGYGSAGYATLFTFTIVITYGLYFFTDVVGLSAGFAGMLLSIGTLVDAITDPLIGTISDKRNPKKGRRRPFLLMAAIPFGLVSWLLFTDWGFGSGMSMVYFAILIILFYVVQTLIDVPYTALGSEMTLDYDERTKLSSIRYTWATVGGIVSGFTMAITAYLGKLFDSASMGWSAANLMFGLLCTITILIAWKTTKGRESTEMADGEPFNLAKAFKGPFSNKSFRHVALSYLFGIVGQTVAVSVTVYYMSYNLQLSENQISAAMVIMWVVAFFWIALTNHIALKYSKKVAWNFSMVIWIATLFIFVWVINAPGNAIAVYVMTSIYVVGYNAIYQVTWASIPDCVEVDEFRTGQRKEGLYYSMASLTQKLGSAIAVAICGWIITWLGYDPGLAEQSQTTLTGFAVLLSVGTSFFLLLSIIATATNPMTKARHTAIKEAIALKEAGKPYSTESFKELL</sequence>
<accession>A0A9J6QIT7</accession>
<dbReference type="GO" id="GO:0008643">
    <property type="term" value="P:carbohydrate transport"/>
    <property type="evidence" value="ECO:0007669"/>
    <property type="project" value="InterPro"/>
</dbReference>
<keyword evidence="7 8" id="KW-0472">Membrane</keyword>
<feature type="transmembrane region" description="Helical" evidence="8">
    <location>
        <begin position="113"/>
        <end position="135"/>
    </location>
</feature>
<dbReference type="SUPFAM" id="SSF103473">
    <property type="entry name" value="MFS general substrate transporter"/>
    <property type="match status" value="1"/>
</dbReference>
<evidence type="ECO:0000256" key="3">
    <source>
        <dbReference type="ARBA" id="ARBA00022475"/>
    </source>
</evidence>
<dbReference type="CDD" id="cd17332">
    <property type="entry name" value="MFS_MelB_like"/>
    <property type="match status" value="1"/>
</dbReference>
<evidence type="ECO:0000256" key="4">
    <source>
        <dbReference type="ARBA" id="ARBA00022692"/>
    </source>
</evidence>
<organism evidence="9 10">
    <name type="scientific">Hominibacterium faecale</name>
    <dbReference type="NCBI Taxonomy" id="2839743"/>
    <lineage>
        <taxon>Bacteria</taxon>
        <taxon>Bacillati</taxon>
        <taxon>Bacillota</taxon>
        <taxon>Clostridia</taxon>
        <taxon>Peptostreptococcales</taxon>
        <taxon>Anaerovoracaceae</taxon>
        <taxon>Hominibacterium</taxon>
    </lineage>
</organism>
<name>A0A9J6QIT7_9FIRM</name>
<comment type="caution">
    <text evidence="9">The sequence shown here is derived from an EMBL/GenBank/DDBJ whole genome shotgun (WGS) entry which is preliminary data.</text>
</comment>
<feature type="transmembrane region" description="Helical" evidence="8">
    <location>
        <begin position="302"/>
        <end position="322"/>
    </location>
</feature>
<evidence type="ECO:0000256" key="7">
    <source>
        <dbReference type="ARBA" id="ARBA00023136"/>
    </source>
</evidence>
<evidence type="ECO:0000256" key="1">
    <source>
        <dbReference type="ARBA" id="ARBA00004651"/>
    </source>
</evidence>
<dbReference type="InterPro" id="IPR001927">
    <property type="entry name" value="Na/Gal_symport"/>
</dbReference>
<dbReference type="Gene3D" id="1.20.1250.20">
    <property type="entry name" value="MFS general substrate transporter like domains"/>
    <property type="match status" value="2"/>
</dbReference>
<evidence type="ECO:0000256" key="8">
    <source>
        <dbReference type="SAM" id="Phobius"/>
    </source>
</evidence>
<dbReference type="Pfam" id="PF13347">
    <property type="entry name" value="MFS_2"/>
    <property type="match status" value="1"/>
</dbReference>
<keyword evidence="4 8" id="KW-0812">Transmembrane</keyword>
<feature type="transmembrane region" description="Helical" evidence="8">
    <location>
        <begin position="412"/>
        <end position="433"/>
    </location>
</feature>
<feature type="transmembrane region" description="Helical" evidence="8">
    <location>
        <begin position="273"/>
        <end position="290"/>
    </location>
</feature>
<dbReference type="GO" id="GO:0005886">
    <property type="term" value="C:plasma membrane"/>
    <property type="evidence" value="ECO:0007669"/>
    <property type="project" value="UniProtKB-SubCell"/>
</dbReference>
<feature type="transmembrane region" description="Helical" evidence="8">
    <location>
        <begin position="85"/>
        <end position="101"/>
    </location>
</feature>
<feature type="transmembrane region" description="Helical" evidence="8">
    <location>
        <begin position="382"/>
        <end position="400"/>
    </location>
</feature>
<dbReference type="NCBIfam" id="TIGR00792">
    <property type="entry name" value="gph"/>
    <property type="match status" value="1"/>
</dbReference>
<dbReference type="InterPro" id="IPR039672">
    <property type="entry name" value="MFS_2"/>
</dbReference>